<evidence type="ECO:0000259" key="10">
    <source>
        <dbReference type="Pfam" id="PF18237"/>
    </source>
</evidence>
<dbReference type="CDD" id="cd07487">
    <property type="entry name" value="Peptidases_S8_1"/>
    <property type="match status" value="1"/>
</dbReference>
<name>U4R377_9FIRM</name>
<dbReference type="Pfam" id="PF04151">
    <property type="entry name" value="PPC"/>
    <property type="match status" value="1"/>
</dbReference>
<dbReference type="PROSITE" id="PS50194">
    <property type="entry name" value="FILAMIN_REPEAT"/>
    <property type="match status" value="1"/>
</dbReference>
<feature type="active site" description="Charge relay system" evidence="5 6">
    <location>
        <position position="386"/>
    </location>
</feature>
<evidence type="ECO:0000313" key="12">
    <source>
        <dbReference type="Proteomes" id="UP000016860"/>
    </source>
</evidence>
<dbReference type="GO" id="GO:0006508">
    <property type="term" value="P:proteolysis"/>
    <property type="evidence" value="ECO:0007669"/>
    <property type="project" value="UniProtKB-KW"/>
</dbReference>
<dbReference type="Gene3D" id="3.40.50.200">
    <property type="entry name" value="Peptidase S8/S53 domain"/>
    <property type="match status" value="1"/>
</dbReference>
<keyword evidence="4 6" id="KW-0720">Serine protease</keyword>
<sequence length="564" mass="59272">MRKSKLVKLFFILTLVFTIVGTQTLTFAKPLNEEAKSESPAFKLTKSPNSKLFVNLKEKIDESSDNDEIPVTVLFNKKLSDTEFSSIEKLLGNPKLKHKFDIIPGVALNLTKKQISQLEKSDLIQQVEYDAPVHATLNTASSSFGVTQAKSDFNVNGDGDNAPTTYSTSDVVVAVIDTGIDASHVDLDGGKVIAWKDWVNNKTTPYDDNGHGSHVSGIIAGTGEGNSSYKGVAPGASLIGLKVLDSAGSGTMSNVTAAIDWAVTNKNTYNIKIISLSLGTDASSDGTDSTSVAINNAFNAGIVPVVAAGNAGPGKATIGSPGAASKALTVGAFADVGEKGFFLADFSSRGLTADGRVKPDIAAPGYQITAVQANSTNKYIAYSGTSMATPFTSGTAALILDANPSLTAAQVVNIITSTAQDWGPAGQDLDYGFGRLDGYEAVKKAGNFTGTGPAVPNHIYKAESLAKTNSYDEYTISVPNTTYPIAITFIHPNWSSSQDFDVYLYNPSGTEVASSETATRQETISYTPTTAGTYKIKVLSYKGSGSYFFDVSSGAATITQTTNQ</sequence>
<dbReference type="PANTHER" id="PTHR43806">
    <property type="entry name" value="PEPTIDASE S8"/>
    <property type="match status" value="1"/>
</dbReference>
<evidence type="ECO:0000256" key="6">
    <source>
        <dbReference type="PROSITE-ProRule" id="PRU01240"/>
    </source>
</evidence>
<dbReference type="PANTHER" id="PTHR43806:SF65">
    <property type="entry name" value="SERINE PROTEASE APRX"/>
    <property type="match status" value="1"/>
</dbReference>
<evidence type="ECO:0000256" key="5">
    <source>
        <dbReference type="PIRSR" id="PIRSR615500-1"/>
    </source>
</evidence>
<feature type="active site" description="Charge relay system" evidence="5 6">
    <location>
        <position position="177"/>
    </location>
</feature>
<dbReference type="Gene3D" id="3.30.70.80">
    <property type="entry name" value="Peptidase S8 propeptide/proteinase inhibitor I9"/>
    <property type="match status" value="1"/>
</dbReference>
<reference evidence="11 12" key="1">
    <citation type="journal article" date="2013" name="Genome Announc.">
        <title>Draft Genome Sequence of the Cellulolytic Bacterium Clostridium papyrosolvens C7 (ATCC 700395).</title>
        <authorList>
            <person name="Zepeda V."/>
            <person name="Dassa B."/>
            <person name="Borovok I."/>
            <person name="Lamed R."/>
            <person name="Bayer E.A."/>
            <person name="Cate J.H."/>
        </authorList>
    </citation>
    <scope>NUCLEOTIDE SEQUENCE [LARGE SCALE GENOMIC DNA]</scope>
    <source>
        <strain evidence="11 12">C7</strain>
    </source>
</reference>
<dbReference type="InterPro" id="IPR050131">
    <property type="entry name" value="Peptidase_S8_subtilisin-like"/>
</dbReference>
<keyword evidence="3 6" id="KW-0378">Hydrolase</keyword>
<proteinExistence type="inferred from homology"/>
<evidence type="ECO:0000256" key="1">
    <source>
        <dbReference type="ARBA" id="ARBA00011073"/>
    </source>
</evidence>
<evidence type="ECO:0000256" key="2">
    <source>
        <dbReference type="ARBA" id="ARBA00022670"/>
    </source>
</evidence>
<dbReference type="PROSITE" id="PS00136">
    <property type="entry name" value="SUBTILASE_ASP"/>
    <property type="match status" value="1"/>
</dbReference>
<dbReference type="OrthoDB" id="9798386at2"/>
<dbReference type="InterPro" id="IPR015500">
    <property type="entry name" value="Peptidase_S8_subtilisin-rel"/>
</dbReference>
<feature type="domain" description="Peptidase S8/S53" evidence="8">
    <location>
        <begin position="169"/>
        <end position="434"/>
    </location>
</feature>
<accession>U4R377</accession>
<dbReference type="InterPro" id="IPR000209">
    <property type="entry name" value="Peptidase_S8/S53_dom"/>
</dbReference>
<dbReference type="PATRIC" id="fig|1330534.3.peg.1455"/>
<dbReference type="EMBL" id="ATAY01000024">
    <property type="protein sequence ID" value="EPR12778.1"/>
    <property type="molecule type" value="Genomic_DNA"/>
</dbReference>
<dbReference type="Gene3D" id="2.60.120.380">
    <property type="match status" value="1"/>
</dbReference>
<evidence type="ECO:0000313" key="11">
    <source>
        <dbReference type="EMBL" id="EPR12778.1"/>
    </source>
</evidence>
<feature type="active site" description="Charge relay system" evidence="5 6">
    <location>
        <position position="211"/>
    </location>
</feature>
<comment type="caution">
    <text evidence="11">The sequence shown here is derived from an EMBL/GenBank/DDBJ whole genome shotgun (WGS) entry which is preliminary data.</text>
</comment>
<dbReference type="Proteomes" id="UP000016860">
    <property type="component" value="Unassembled WGS sequence"/>
</dbReference>
<gene>
    <name evidence="11" type="ORF">L323_07270</name>
</gene>
<evidence type="ECO:0000256" key="4">
    <source>
        <dbReference type="ARBA" id="ARBA00022825"/>
    </source>
</evidence>
<dbReference type="SUPFAM" id="SSF52743">
    <property type="entry name" value="Subtilisin-like"/>
    <property type="match status" value="1"/>
</dbReference>
<dbReference type="Pfam" id="PF18237">
    <property type="entry name" value="Tk-SP_N-pro"/>
    <property type="match status" value="1"/>
</dbReference>
<dbReference type="RefSeq" id="WP_020815015.1">
    <property type="nucleotide sequence ID" value="NZ_ATAY01000024.1"/>
</dbReference>
<dbReference type="InterPro" id="IPR023827">
    <property type="entry name" value="Peptidase_S8_Asp-AS"/>
</dbReference>
<evidence type="ECO:0000259" key="9">
    <source>
        <dbReference type="Pfam" id="PF04151"/>
    </source>
</evidence>
<dbReference type="InterPro" id="IPR036852">
    <property type="entry name" value="Peptidase_S8/S53_dom_sf"/>
</dbReference>
<evidence type="ECO:0000256" key="3">
    <source>
        <dbReference type="ARBA" id="ARBA00022801"/>
    </source>
</evidence>
<evidence type="ECO:0000256" key="7">
    <source>
        <dbReference type="RuleBase" id="RU003355"/>
    </source>
</evidence>
<feature type="domain" description="Peptidase C-terminal archaeal/bacterial" evidence="9">
    <location>
        <begin position="471"/>
        <end position="538"/>
    </location>
</feature>
<feature type="domain" description="Tk-SP N-propeptide" evidence="10">
    <location>
        <begin position="49"/>
        <end position="114"/>
    </location>
</feature>
<keyword evidence="2 6" id="KW-0645">Protease</keyword>
<dbReference type="Pfam" id="PF00082">
    <property type="entry name" value="Peptidase_S8"/>
    <property type="match status" value="1"/>
</dbReference>
<dbReference type="STRING" id="1330534.L323_07270"/>
<dbReference type="InterPro" id="IPR041326">
    <property type="entry name" value="Tk-SP_N-pro"/>
</dbReference>
<protein>
    <submittedName>
        <fullName evidence="11">Peptidase S8</fullName>
    </submittedName>
</protein>
<comment type="similarity">
    <text evidence="1 6 7">Belongs to the peptidase S8 family.</text>
</comment>
<dbReference type="PROSITE" id="PS51892">
    <property type="entry name" value="SUBTILASE"/>
    <property type="match status" value="1"/>
</dbReference>
<dbReference type="PRINTS" id="PR00723">
    <property type="entry name" value="SUBTILISIN"/>
</dbReference>
<evidence type="ECO:0000259" key="8">
    <source>
        <dbReference type="Pfam" id="PF00082"/>
    </source>
</evidence>
<dbReference type="AlphaFoldDB" id="U4R377"/>
<dbReference type="InterPro" id="IPR023828">
    <property type="entry name" value="Peptidase_S8_Ser-AS"/>
</dbReference>
<dbReference type="InterPro" id="IPR017868">
    <property type="entry name" value="Filamin/ABP280_repeat-like"/>
</dbReference>
<dbReference type="InterPro" id="IPR007280">
    <property type="entry name" value="Peptidase_C_arc/bac"/>
</dbReference>
<organism evidence="11 12">
    <name type="scientific">Ruminiclostridium papyrosolvens C7</name>
    <dbReference type="NCBI Taxonomy" id="1330534"/>
    <lineage>
        <taxon>Bacteria</taxon>
        <taxon>Bacillati</taxon>
        <taxon>Bacillota</taxon>
        <taxon>Clostridia</taxon>
        <taxon>Eubacteriales</taxon>
        <taxon>Oscillospiraceae</taxon>
        <taxon>Ruminiclostridium</taxon>
    </lineage>
</organism>
<dbReference type="InterPro" id="IPR037045">
    <property type="entry name" value="S8pro/Inhibitor_I9_sf"/>
</dbReference>
<dbReference type="PROSITE" id="PS00137">
    <property type="entry name" value="SUBTILASE_HIS"/>
    <property type="match status" value="1"/>
</dbReference>
<dbReference type="GO" id="GO:0004252">
    <property type="term" value="F:serine-type endopeptidase activity"/>
    <property type="evidence" value="ECO:0007669"/>
    <property type="project" value="UniProtKB-UniRule"/>
</dbReference>
<dbReference type="PROSITE" id="PS00138">
    <property type="entry name" value="SUBTILASE_SER"/>
    <property type="match status" value="1"/>
</dbReference>
<dbReference type="InterPro" id="IPR022398">
    <property type="entry name" value="Peptidase_S8_His-AS"/>
</dbReference>